<dbReference type="STRING" id="51511.ENSCSAVP00000004891"/>
<dbReference type="Pfam" id="PF00041">
    <property type="entry name" value="fn3"/>
    <property type="match status" value="2"/>
</dbReference>
<dbReference type="InParanoid" id="H2YHU2"/>
<reference evidence="4" key="1">
    <citation type="submission" date="2003-08" db="EMBL/GenBank/DDBJ databases">
        <authorList>
            <person name="Birren B."/>
            <person name="Nusbaum C."/>
            <person name="Abebe A."/>
            <person name="Abouelleil A."/>
            <person name="Adekoya E."/>
            <person name="Ait-zahra M."/>
            <person name="Allen N."/>
            <person name="Allen T."/>
            <person name="An P."/>
            <person name="Anderson M."/>
            <person name="Anderson S."/>
            <person name="Arachchi H."/>
            <person name="Armbruster J."/>
            <person name="Bachantsang P."/>
            <person name="Baldwin J."/>
            <person name="Barry A."/>
            <person name="Bayul T."/>
            <person name="Blitshsteyn B."/>
            <person name="Bloom T."/>
            <person name="Blye J."/>
            <person name="Boguslavskiy L."/>
            <person name="Borowsky M."/>
            <person name="Boukhgalter B."/>
            <person name="Brunache A."/>
            <person name="Butler J."/>
            <person name="Calixte N."/>
            <person name="Calvo S."/>
            <person name="Camarata J."/>
            <person name="Campo K."/>
            <person name="Chang J."/>
            <person name="Cheshatsang Y."/>
            <person name="Citroen M."/>
            <person name="Collymore A."/>
            <person name="Considine T."/>
            <person name="Cook A."/>
            <person name="Cooke P."/>
            <person name="Corum B."/>
            <person name="Cuomo C."/>
            <person name="David R."/>
            <person name="Dawoe T."/>
            <person name="Degray S."/>
            <person name="Dodge S."/>
            <person name="Dooley K."/>
            <person name="Dorje P."/>
            <person name="Dorjee K."/>
            <person name="Dorris L."/>
            <person name="Duffey N."/>
            <person name="Dupes A."/>
            <person name="Elkins T."/>
            <person name="Engels R."/>
            <person name="Erickson J."/>
            <person name="Farina A."/>
            <person name="Faro S."/>
            <person name="Ferreira P."/>
            <person name="Fischer H."/>
            <person name="Fitzgerald M."/>
            <person name="Foley K."/>
            <person name="Gage D."/>
            <person name="Galagan J."/>
            <person name="Gearin G."/>
            <person name="Gnerre S."/>
            <person name="Gnirke A."/>
            <person name="Goyette A."/>
            <person name="Graham J."/>
            <person name="Grandbois E."/>
            <person name="Gyaltsen K."/>
            <person name="Hafez N."/>
            <person name="Hagopian D."/>
            <person name="Hagos B."/>
            <person name="Hall J."/>
            <person name="Hatcher B."/>
            <person name="Heller A."/>
            <person name="Higgins H."/>
            <person name="Honan T."/>
            <person name="Horn A."/>
            <person name="Houde N."/>
            <person name="Hughes L."/>
            <person name="Hulme W."/>
            <person name="Husby E."/>
            <person name="Iliev I."/>
            <person name="Jaffe D."/>
            <person name="Jones C."/>
            <person name="Kamal M."/>
            <person name="Kamat A."/>
            <person name="Kamvysselis M."/>
            <person name="Karlsson E."/>
            <person name="Kells C."/>
            <person name="Kieu A."/>
            <person name="Kisner P."/>
            <person name="Kodira C."/>
            <person name="Kulbokas E."/>
            <person name="Labutti K."/>
            <person name="Lama D."/>
            <person name="Landers T."/>
            <person name="Leger J."/>
            <person name="Levine S."/>
            <person name="Lewis D."/>
            <person name="Lewis T."/>
            <person name="Lindblad-toh K."/>
            <person name="Liu X."/>
            <person name="Lokyitsang T."/>
            <person name="Lokyitsang Y."/>
            <person name="Lucien O."/>
            <person name="Lui A."/>
            <person name="Ma L.J."/>
            <person name="Mabbitt R."/>
            <person name="Macdonald J."/>
            <person name="Maclean C."/>
            <person name="Major J."/>
            <person name="Manning J."/>
            <person name="Marabella R."/>
            <person name="Maru K."/>
            <person name="Matthews C."/>
            <person name="Mauceli E."/>
            <person name="Mccarthy M."/>
            <person name="Mcdonough S."/>
            <person name="Mcghee T."/>
            <person name="Meldrim J."/>
            <person name="Meneus L."/>
            <person name="Mesirov J."/>
            <person name="Mihalev A."/>
            <person name="Mihova T."/>
            <person name="Mikkelsen T."/>
            <person name="Mlenga V."/>
            <person name="Moru K."/>
            <person name="Mozes J."/>
            <person name="Mulrain L."/>
            <person name="Munson G."/>
            <person name="Naylor J."/>
            <person name="Newes C."/>
            <person name="Nguyen C."/>
            <person name="Nguyen N."/>
            <person name="Nguyen T."/>
            <person name="Nicol R."/>
            <person name="Nielsen C."/>
            <person name="Nizzari M."/>
            <person name="Norbu C."/>
            <person name="Norbu N."/>
            <person name="O'donnell P."/>
            <person name="Okoawo O."/>
            <person name="O'leary S."/>
            <person name="Omotosho B."/>
            <person name="O'neill K."/>
            <person name="Osman S."/>
            <person name="Parker S."/>
            <person name="Perrin D."/>
            <person name="Phunkhang P."/>
            <person name="Piqani B."/>
            <person name="Purcell S."/>
            <person name="Rachupka T."/>
            <person name="Ramasamy U."/>
            <person name="Rameau R."/>
            <person name="Ray V."/>
            <person name="Raymond C."/>
            <person name="Retta R."/>
            <person name="Richardson S."/>
            <person name="Rise C."/>
            <person name="Rodriguez J."/>
            <person name="Rogers J."/>
            <person name="Rogov P."/>
            <person name="Rutman M."/>
            <person name="Schupbach R."/>
            <person name="Seaman C."/>
            <person name="Settipalli S."/>
            <person name="Sharpe T."/>
            <person name="Sheridan J."/>
            <person name="Sherpa N."/>
            <person name="Shi J."/>
            <person name="Smirnov S."/>
            <person name="Smith C."/>
            <person name="Sougnez C."/>
            <person name="Spencer B."/>
            <person name="Stalker J."/>
            <person name="Stange-thomann N."/>
            <person name="Stavropoulos S."/>
            <person name="Stetson K."/>
            <person name="Stone C."/>
            <person name="Stone S."/>
            <person name="Stubbs M."/>
            <person name="Talamas J."/>
            <person name="Tchuinga P."/>
            <person name="Tenzing P."/>
            <person name="Tesfaye S."/>
            <person name="Theodore J."/>
            <person name="Thoulutsang Y."/>
            <person name="Topham K."/>
            <person name="Towey S."/>
            <person name="Tsamla T."/>
            <person name="Tsomo N."/>
            <person name="Vallee D."/>
            <person name="Vassiliev H."/>
            <person name="Venkataraman V."/>
            <person name="Vinson J."/>
            <person name="Vo A."/>
            <person name="Wade C."/>
            <person name="Wang S."/>
            <person name="Wangchuk T."/>
            <person name="Wangdi T."/>
            <person name="Whittaker C."/>
            <person name="Wilkinson J."/>
            <person name="Wu Y."/>
            <person name="Wyman D."/>
            <person name="Yadav S."/>
            <person name="Yang S."/>
            <person name="Yang X."/>
            <person name="Yeager S."/>
            <person name="Yee E."/>
            <person name="Young G."/>
            <person name="Zainoun J."/>
            <person name="Zembeck L."/>
            <person name="Zimmer A."/>
            <person name="Zody M."/>
            <person name="Lander E."/>
        </authorList>
    </citation>
    <scope>NUCLEOTIDE SEQUENCE [LARGE SCALE GENOMIC DNA]</scope>
</reference>
<protein>
    <recommendedName>
        <fullName evidence="2">Fibronectin type-III domain-containing protein</fullName>
    </recommendedName>
</protein>
<dbReference type="InterPro" id="IPR013783">
    <property type="entry name" value="Ig-like_fold"/>
</dbReference>
<evidence type="ECO:0000313" key="3">
    <source>
        <dbReference type="Ensembl" id="ENSCSAVP00000004891.1"/>
    </source>
</evidence>
<evidence type="ECO:0000313" key="4">
    <source>
        <dbReference type="Proteomes" id="UP000007875"/>
    </source>
</evidence>
<accession>H2YHU2</accession>
<dbReference type="PANTHER" id="PTHR46708:SF2">
    <property type="entry name" value="FIBRONECTIN TYPE-III DOMAIN-CONTAINING PROTEIN"/>
    <property type="match status" value="1"/>
</dbReference>
<feature type="domain" description="Fibronectin type-III" evidence="2">
    <location>
        <begin position="48"/>
        <end position="139"/>
    </location>
</feature>
<dbReference type="HOGENOM" id="CLU_954842_0_0_1"/>
<dbReference type="InterPro" id="IPR036116">
    <property type="entry name" value="FN3_sf"/>
</dbReference>
<dbReference type="InterPro" id="IPR050991">
    <property type="entry name" value="ECM_Regulatory_Proteins"/>
</dbReference>
<evidence type="ECO:0000259" key="2">
    <source>
        <dbReference type="PROSITE" id="PS50853"/>
    </source>
</evidence>
<dbReference type="OMA" id="WIVITWR"/>
<dbReference type="PROSITE" id="PS50853">
    <property type="entry name" value="FN3"/>
    <property type="match status" value="1"/>
</dbReference>
<keyword evidence="4" id="KW-1185">Reference proteome</keyword>
<proteinExistence type="predicted"/>
<dbReference type="SMART" id="SM00060">
    <property type="entry name" value="FN3"/>
    <property type="match status" value="2"/>
</dbReference>
<evidence type="ECO:0000256" key="1">
    <source>
        <dbReference type="ARBA" id="ARBA00022737"/>
    </source>
</evidence>
<dbReference type="CDD" id="cd00063">
    <property type="entry name" value="FN3"/>
    <property type="match status" value="2"/>
</dbReference>
<dbReference type="InterPro" id="IPR003961">
    <property type="entry name" value="FN3_dom"/>
</dbReference>
<dbReference type="PANTHER" id="PTHR46708">
    <property type="entry name" value="TENASCIN"/>
    <property type="match status" value="1"/>
</dbReference>
<reference evidence="3" key="3">
    <citation type="submission" date="2025-09" db="UniProtKB">
        <authorList>
            <consortium name="Ensembl"/>
        </authorList>
    </citation>
    <scope>IDENTIFICATION</scope>
</reference>
<dbReference type="SUPFAM" id="SSF49265">
    <property type="entry name" value="Fibronectin type III"/>
    <property type="match status" value="2"/>
</dbReference>
<dbReference type="Gene3D" id="2.60.40.10">
    <property type="entry name" value="Immunoglobulins"/>
    <property type="match status" value="2"/>
</dbReference>
<name>H2YHU2_CIOSA</name>
<keyword evidence="1" id="KW-0677">Repeat</keyword>
<organism evidence="3 4">
    <name type="scientific">Ciona savignyi</name>
    <name type="common">Pacific transparent sea squirt</name>
    <dbReference type="NCBI Taxonomy" id="51511"/>
    <lineage>
        <taxon>Eukaryota</taxon>
        <taxon>Metazoa</taxon>
        <taxon>Chordata</taxon>
        <taxon>Tunicata</taxon>
        <taxon>Ascidiacea</taxon>
        <taxon>Phlebobranchia</taxon>
        <taxon>Cionidae</taxon>
        <taxon>Ciona</taxon>
    </lineage>
</organism>
<dbReference type="AlphaFoldDB" id="H2YHU2"/>
<sequence length="292" mass="32061">MTSLSYVQLKDLQFATLYYYGVSLRTANHTLPTSGSHDFHTEPGKPSPPTNVQVMQYEFDHSSLAVSWSPPRRANGNIHVYLVYAMSNGKQPIIQTTSSLGTVLSGLSNGVWNISVVARNNNGLSSDSSTMVQAVVGASAMATSGKANRNWIVITWRGEPPNVGKFIITVQGVYERATMVTHQVSKTTHKYNLTHLMPHMNYQYSVKAADKDGKLLTSSSLVTMKTTGPNITLPRITHIKPLDQSSVQVFWSPLMDASSYPVVVYQVSMVISEEEMNVPKRSKGTHTTLPGL</sequence>
<dbReference type="Proteomes" id="UP000007875">
    <property type="component" value="Unassembled WGS sequence"/>
</dbReference>
<reference evidence="3" key="2">
    <citation type="submission" date="2025-08" db="UniProtKB">
        <authorList>
            <consortium name="Ensembl"/>
        </authorList>
    </citation>
    <scope>IDENTIFICATION</scope>
</reference>
<dbReference type="Ensembl" id="ENSCSAVT00000004959.1">
    <property type="protein sequence ID" value="ENSCSAVP00000004891.1"/>
    <property type="gene ID" value="ENSCSAVG00000002909.1"/>
</dbReference>
<dbReference type="GeneTree" id="ENSGT00530000068154"/>